<dbReference type="InterPro" id="IPR012318">
    <property type="entry name" value="HTH_CRP"/>
</dbReference>
<evidence type="ECO:0000256" key="2">
    <source>
        <dbReference type="ARBA" id="ARBA00023125"/>
    </source>
</evidence>
<keyword evidence="3" id="KW-0804">Transcription</keyword>
<dbReference type="InterPro" id="IPR014710">
    <property type="entry name" value="RmlC-like_jellyroll"/>
</dbReference>
<comment type="caution">
    <text evidence="5">The sequence shown here is derived from an EMBL/GenBank/DDBJ whole genome shotgun (WGS) entry which is preliminary data.</text>
</comment>
<gene>
    <name evidence="5" type="ORF">SAMN02745911_0553</name>
</gene>
<dbReference type="InterPro" id="IPR000595">
    <property type="entry name" value="cNMP-bd_dom"/>
</dbReference>
<name>A0ABY1I4T4_9HYPH</name>
<dbReference type="InterPro" id="IPR050397">
    <property type="entry name" value="Env_Response_Regulators"/>
</dbReference>
<dbReference type="RefSeq" id="WP_060600890.1">
    <property type="nucleotide sequence ID" value="NZ_FQZC01000001.1"/>
</dbReference>
<dbReference type="InterPro" id="IPR036390">
    <property type="entry name" value="WH_DNA-bd_sf"/>
</dbReference>
<evidence type="ECO:0000259" key="4">
    <source>
        <dbReference type="PROSITE" id="PS51063"/>
    </source>
</evidence>
<dbReference type="SUPFAM" id="SSF46785">
    <property type="entry name" value="Winged helix' DNA-binding domain"/>
    <property type="match status" value="1"/>
</dbReference>
<reference evidence="5 6" key="1">
    <citation type="submission" date="2016-11" db="EMBL/GenBank/DDBJ databases">
        <authorList>
            <person name="Varghese N."/>
            <person name="Submissions S."/>
        </authorList>
    </citation>
    <scope>NUCLEOTIDE SEQUENCE [LARGE SCALE GENOMIC DNA]</scope>
    <source>
        <strain evidence="5 6">DSM 21988</strain>
    </source>
</reference>
<keyword evidence="2" id="KW-0238">DNA-binding</keyword>
<dbReference type="PANTHER" id="PTHR24567">
    <property type="entry name" value="CRP FAMILY TRANSCRIPTIONAL REGULATORY PROTEIN"/>
    <property type="match status" value="1"/>
</dbReference>
<dbReference type="Gene3D" id="1.10.10.10">
    <property type="entry name" value="Winged helix-like DNA-binding domain superfamily/Winged helix DNA-binding domain"/>
    <property type="match status" value="1"/>
</dbReference>
<dbReference type="SMART" id="SM00419">
    <property type="entry name" value="HTH_CRP"/>
    <property type="match status" value="1"/>
</dbReference>
<dbReference type="InterPro" id="IPR036388">
    <property type="entry name" value="WH-like_DNA-bd_sf"/>
</dbReference>
<organism evidence="5 6">
    <name type="scientific">Aureimonas altamirensis DSM 21988</name>
    <dbReference type="NCBI Taxonomy" id="1121026"/>
    <lineage>
        <taxon>Bacteria</taxon>
        <taxon>Pseudomonadati</taxon>
        <taxon>Pseudomonadota</taxon>
        <taxon>Alphaproteobacteria</taxon>
        <taxon>Hyphomicrobiales</taxon>
        <taxon>Aurantimonadaceae</taxon>
        <taxon>Aureimonas</taxon>
    </lineage>
</organism>
<dbReference type="Proteomes" id="UP000184290">
    <property type="component" value="Unassembled WGS sequence"/>
</dbReference>
<dbReference type="PANTHER" id="PTHR24567:SF68">
    <property type="entry name" value="DNA-BINDING TRANSCRIPTIONAL DUAL REGULATOR CRP"/>
    <property type="match status" value="1"/>
</dbReference>
<evidence type="ECO:0000313" key="5">
    <source>
        <dbReference type="EMBL" id="SHI57457.1"/>
    </source>
</evidence>
<feature type="domain" description="HTH crp-type" evidence="4">
    <location>
        <begin position="146"/>
        <end position="221"/>
    </location>
</feature>
<evidence type="ECO:0000313" key="6">
    <source>
        <dbReference type="Proteomes" id="UP000184290"/>
    </source>
</evidence>
<accession>A0ABY1I4T4</accession>
<dbReference type="InterPro" id="IPR018490">
    <property type="entry name" value="cNMP-bd_dom_sf"/>
</dbReference>
<keyword evidence="1" id="KW-0805">Transcription regulation</keyword>
<dbReference type="SUPFAM" id="SSF51206">
    <property type="entry name" value="cAMP-binding domain-like"/>
    <property type="match status" value="1"/>
</dbReference>
<dbReference type="Pfam" id="PF00027">
    <property type="entry name" value="cNMP_binding"/>
    <property type="match status" value="1"/>
</dbReference>
<dbReference type="PROSITE" id="PS51063">
    <property type="entry name" value="HTH_CRP_2"/>
    <property type="match status" value="1"/>
</dbReference>
<dbReference type="CDD" id="cd00038">
    <property type="entry name" value="CAP_ED"/>
    <property type="match status" value="1"/>
</dbReference>
<sequence length="243" mass="27475">MHPTNLLIRKLECFHPLSGADRALLESISKPIIEVPARHDLVQEGETPENVFLIVSGFACRYKLTAEGRRQIMAFFVPGDFCDFQVFILNQMDHNIGTLSRCHVVEMSREDIVTLTEHPAIGRAFWWASLVDAAVLREWIVNLGQRSAYERIAHLLSELLIRLRVVGQVRDNSSYTLPITQGDLAETMGLTIVTANRVLMKLREKGLITVSGRELIIHDVKALESESGFDPKYLHLQQYASPL</sequence>
<dbReference type="Pfam" id="PF13545">
    <property type="entry name" value="HTH_Crp_2"/>
    <property type="match status" value="1"/>
</dbReference>
<protein>
    <submittedName>
        <fullName evidence="5">cAMP-binding domain of CRP or a regulatory subunit of cAMP-dependent protein kinases</fullName>
    </submittedName>
</protein>
<dbReference type="EMBL" id="FQZC01000001">
    <property type="protein sequence ID" value="SHI57457.1"/>
    <property type="molecule type" value="Genomic_DNA"/>
</dbReference>
<evidence type="ECO:0000256" key="3">
    <source>
        <dbReference type="ARBA" id="ARBA00023163"/>
    </source>
</evidence>
<evidence type="ECO:0000256" key="1">
    <source>
        <dbReference type="ARBA" id="ARBA00023015"/>
    </source>
</evidence>
<proteinExistence type="predicted"/>
<dbReference type="Gene3D" id="2.60.120.10">
    <property type="entry name" value="Jelly Rolls"/>
    <property type="match status" value="1"/>
</dbReference>
<keyword evidence="6" id="KW-1185">Reference proteome</keyword>
<dbReference type="PRINTS" id="PR00034">
    <property type="entry name" value="HTHCRP"/>
</dbReference>